<comment type="caution">
    <text evidence="1">The sequence shown here is derived from an EMBL/GenBank/DDBJ whole genome shotgun (WGS) entry which is preliminary data.</text>
</comment>
<evidence type="ECO:0000313" key="1">
    <source>
        <dbReference type="EMBL" id="EIA08183.1"/>
    </source>
</evidence>
<dbReference type="EMBL" id="AHKF01000018">
    <property type="protein sequence ID" value="EIA08183.1"/>
    <property type="molecule type" value="Genomic_DNA"/>
</dbReference>
<gene>
    <name evidence="1" type="ORF">HJ01_01905</name>
</gene>
<dbReference type="PATRIC" id="fig|1086011.3.peg.1861"/>
<accession>H7FRP3</accession>
<dbReference type="Proteomes" id="UP000005566">
    <property type="component" value="Unassembled WGS sequence"/>
</dbReference>
<keyword evidence="2" id="KW-1185">Reference proteome</keyword>
<evidence type="ECO:0000313" key="2">
    <source>
        <dbReference type="Proteomes" id="UP000005566"/>
    </source>
</evidence>
<sequence length="49" mass="5869">MFFGYKINYEFKKLWFAFPFGRLWYYFGLNTLGLKKNTTESVSAAVFLL</sequence>
<name>H7FRP3_FLAFP</name>
<protein>
    <submittedName>
        <fullName evidence="1">Uncharacterized protein</fullName>
    </submittedName>
</protein>
<dbReference type="AlphaFoldDB" id="H7FRP3"/>
<reference evidence="1 2" key="1">
    <citation type="journal article" date="2014" name="Acta Crystallogr. D">
        <title>Structure-based characterization and antifreeze properties of a hyperactive ice-binding protein from the Antarctic bacterium Flavobacterium frigoris PS1.</title>
        <authorList>
            <person name="Do H."/>
            <person name="Kim S.J."/>
            <person name="Kim H.J."/>
            <person name="Lee J.H."/>
        </authorList>
    </citation>
    <scope>NUCLEOTIDE SEQUENCE [LARGE SCALE GENOMIC DNA]</scope>
    <source>
        <strain evidence="1 2">PS1</strain>
    </source>
</reference>
<organism evidence="1 2">
    <name type="scientific">Flavobacterium frigoris (strain PS1)</name>
    <dbReference type="NCBI Taxonomy" id="1086011"/>
    <lineage>
        <taxon>Bacteria</taxon>
        <taxon>Pseudomonadati</taxon>
        <taxon>Bacteroidota</taxon>
        <taxon>Flavobacteriia</taxon>
        <taxon>Flavobacteriales</taxon>
        <taxon>Flavobacteriaceae</taxon>
        <taxon>Flavobacterium</taxon>
    </lineage>
</organism>
<proteinExistence type="predicted"/>